<proteinExistence type="inferred from homology"/>
<evidence type="ECO:0000256" key="5">
    <source>
        <dbReference type="ARBA" id="ARBA00010702"/>
    </source>
</evidence>
<dbReference type="GO" id="GO:0140290">
    <property type="term" value="P:peptidyl-serine ADP-deribosylation"/>
    <property type="evidence" value="ECO:0007669"/>
    <property type="project" value="UniProtKB-ARBA"/>
</dbReference>
<evidence type="ECO:0000256" key="22">
    <source>
        <dbReference type="ARBA" id="ARBA00043187"/>
    </source>
</evidence>
<protein>
    <recommendedName>
        <fullName evidence="17">ADP-ribosylhydrolase ARH3</fullName>
        <ecNumber evidence="7">3.2.1.143</ecNumber>
    </recommendedName>
    <alternativeName>
        <fullName evidence="18">ADP-ribose glycohydrolase ARH3</fullName>
    </alternativeName>
    <alternativeName>
        <fullName evidence="19">ADP-ribosylhydrolase 3</fullName>
    </alternativeName>
    <alternativeName>
        <fullName evidence="22">O-acetyl-ADP-ribose deacetylase ARH3</fullName>
    </alternativeName>
    <alternativeName>
        <fullName evidence="23">Poly(ADP-ribose) glycohydrolase ARH3</fullName>
    </alternativeName>
    <alternativeName>
        <fullName evidence="21">[Protein ADP-ribosylarginine] hydrolase-like protein 2</fullName>
    </alternativeName>
    <alternativeName>
        <fullName evidence="20">[Protein ADP-ribosylserine] hydrolase</fullName>
    </alternativeName>
</protein>
<evidence type="ECO:0000256" key="25">
    <source>
        <dbReference type="PIRSR" id="PIRSR605502-1"/>
    </source>
</evidence>
<dbReference type="FunFam" id="1.10.4080.10:FF:000001">
    <property type="entry name" value="ADP-ribose glycohydrolase ARH3"/>
    <property type="match status" value="1"/>
</dbReference>
<comment type="catalytic activity">
    <reaction evidence="24">
        <text>alpha-NAD(+) + H2O = ADP-D-ribose + nicotinamide + H(+)</text>
        <dbReference type="Rhea" id="RHEA:68792"/>
        <dbReference type="ChEBI" id="CHEBI:15377"/>
        <dbReference type="ChEBI" id="CHEBI:15378"/>
        <dbReference type="ChEBI" id="CHEBI:17154"/>
        <dbReference type="ChEBI" id="CHEBI:57967"/>
        <dbReference type="ChEBI" id="CHEBI:77017"/>
    </reaction>
</comment>
<keyword evidence="15" id="KW-0234">DNA repair</keyword>
<dbReference type="Pfam" id="PF03747">
    <property type="entry name" value="ADP_ribosyl_GH"/>
    <property type="match status" value="1"/>
</dbReference>
<feature type="binding site" evidence="25">
    <location>
        <position position="298"/>
    </location>
    <ligand>
        <name>Mg(2+)</name>
        <dbReference type="ChEBI" id="CHEBI:18420"/>
        <label>1</label>
    </ligand>
</feature>
<feature type="binding site" evidence="25">
    <location>
        <position position="60"/>
    </location>
    <ligand>
        <name>Mg(2+)</name>
        <dbReference type="ChEBI" id="CHEBI:18420"/>
        <label>1</label>
    </ligand>
</feature>
<dbReference type="GO" id="GO:0005759">
    <property type="term" value="C:mitochondrial matrix"/>
    <property type="evidence" value="ECO:0007669"/>
    <property type="project" value="UniProtKB-SubCell"/>
</dbReference>
<feature type="binding site" evidence="25">
    <location>
        <position position="301"/>
    </location>
    <ligand>
        <name>Mg(2+)</name>
        <dbReference type="ChEBI" id="CHEBI:18420"/>
        <label>1</label>
    </ligand>
</feature>
<evidence type="ECO:0000256" key="20">
    <source>
        <dbReference type="ARBA" id="ARBA00042722"/>
    </source>
</evidence>
<comment type="subunit">
    <text evidence="6">Monomer.</text>
</comment>
<dbReference type="SUPFAM" id="SSF101478">
    <property type="entry name" value="ADP-ribosylglycohydrolase"/>
    <property type="match status" value="1"/>
</dbReference>
<dbReference type="Gene3D" id="1.10.4080.10">
    <property type="entry name" value="ADP-ribosylation/Crystallin J1"/>
    <property type="match status" value="1"/>
</dbReference>
<evidence type="ECO:0000256" key="6">
    <source>
        <dbReference type="ARBA" id="ARBA00011245"/>
    </source>
</evidence>
<gene>
    <name evidence="26" type="ORF">HERILL_LOCUS15449</name>
</gene>
<evidence type="ECO:0000256" key="3">
    <source>
        <dbReference type="ARBA" id="ARBA00004305"/>
    </source>
</evidence>
<evidence type="ECO:0000256" key="12">
    <source>
        <dbReference type="ARBA" id="ARBA00022801"/>
    </source>
</evidence>
<evidence type="ECO:0000256" key="15">
    <source>
        <dbReference type="ARBA" id="ARBA00023204"/>
    </source>
</evidence>
<comment type="cofactor">
    <cofactor evidence="25">
        <name>Mg(2+)</name>
        <dbReference type="ChEBI" id="CHEBI:18420"/>
    </cofactor>
    <text evidence="25">Binds 2 magnesium ions per subunit.</text>
</comment>
<comment type="subcellular location">
    <subcellularLocation>
        <location evidence="2">Chromosome</location>
    </subcellularLocation>
    <subcellularLocation>
        <location evidence="4">Cytoplasm</location>
    </subcellularLocation>
    <subcellularLocation>
        <location evidence="3">Mitochondrion matrix</location>
    </subcellularLocation>
    <subcellularLocation>
        <location evidence="1">Nucleus</location>
    </subcellularLocation>
</comment>
<evidence type="ECO:0000256" key="19">
    <source>
        <dbReference type="ARBA" id="ARBA00042471"/>
    </source>
</evidence>
<feature type="binding site" evidence="25">
    <location>
        <position position="300"/>
    </location>
    <ligand>
        <name>Mg(2+)</name>
        <dbReference type="ChEBI" id="CHEBI:18420"/>
        <label>1</label>
    </ligand>
</feature>
<dbReference type="GO" id="GO:0046872">
    <property type="term" value="F:metal ion binding"/>
    <property type="evidence" value="ECO:0007669"/>
    <property type="project" value="UniProtKB-KW"/>
</dbReference>
<keyword evidence="13 25" id="KW-0460">Magnesium</keyword>
<dbReference type="InParanoid" id="A0A7R8Z0Z5"/>
<evidence type="ECO:0000256" key="14">
    <source>
        <dbReference type="ARBA" id="ARBA00023128"/>
    </source>
</evidence>
<dbReference type="GO" id="GO:0005694">
    <property type="term" value="C:chromosome"/>
    <property type="evidence" value="ECO:0007669"/>
    <property type="project" value="UniProtKB-SubCell"/>
</dbReference>
<keyword evidence="14" id="KW-0496">Mitochondrion</keyword>
<evidence type="ECO:0000313" key="27">
    <source>
        <dbReference type="Proteomes" id="UP000594454"/>
    </source>
</evidence>
<keyword evidence="16" id="KW-0539">Nucleus</keyword>
<evidence type="ECO:0000256" key="21">
    <source>
        <dbReference type="ARBA" id="ARBA00042850"/>
    </source>
</evidence>
<evidence type="ECO:0000256" key="1">
    <source>
        <dbReference type="ARBA" id="ARBA00004123"/>
    </source>
</evidence>
<evidence type="ECO:0000256" key="2">
    <source>
        <dbReference type="ARBA" id="ARBA00004286"/>
    </source>
</evidence>
<evidence type="ECO:0000256" key="16">
    <source>
        <dbReference type="ARBA" id="ARBA00023242"/>
    </source>
</evidence>
<accession>A0A7R8Z0Z5</accession>
<evidence type="ECO:0000256" key="24">
    <source>
        <dbReference type="ARBA" id="ARBA00049015"/>
    </source>
</evidence>
<evidence type="ECO:0000256" key="17">
    <source>
        <dbReference type="ARBA" id="ARBA00041057"/>
    </source>
</evidence>
<feature type="binding site" evidence="25">
    <location>
        <position position="62"/>
    </location>
    <ligand>
        <name>Mg(2+)</name>
        <dbReference type="ChEBI" id="CHEBI:18420"/>
        <label>1</label>
    </ligand>
</feature>
<dbReference type="Proteomes" id="UP000594454">
    <property type="component" value="Chromosome 6"/>
</dbReference>
<evidence type="ECO:0000256" key="4">
    <source>
        <dbReference type="ARBA" id="ARBA00004496"/>
    </source>
</evidence>
<keyword evidence="11" id="KW-0227">DNA damage</keyword>
<organism evidence="26 27">
    <name type="scientific">Hermetia illucens</name>
    <name type="common">Black soldier fly</name>
    <dbReference type="NCBI Taxonomy" id="343691"/>
    <lineage>
        <taxon>Eukaryota</taxon>
        <taxon>Metazoa</taxon>
        <taxon>Ecdysozoa</taxon>
        <taxon>Arthropoda</taxon>
        <taxon>Hexapoda</taxon>
        <taxon>Insecta</taxon>
        <taxon>Pterygota</taxon>
        <taxon>Neoptera</taxon>
        <taxon>Endopterygota</taxon>
        <taxon>Diptera</taxon>
        <taxon>Brachycera</taxon>
        <taxon>Stratiomyomorpha</taxon>
        <taxon>Stratiomyidae</taxon>
        <taxon>Hermetiinae</taxon>
        <taxon>Hermetia</taxon>
    </lineage>
</organism>
<dbReference type="EMBL" id="LR899014">
    <property type="protein sequence ID" value="CAD7093144.1"/>
    <property type="molecule type" value="Genomic_DNA"/>
</dbReference>
<dbReference type="PANTHER" id="PTHR16222:SF24">
    <property type="entry name" value="ADP-RIBOSYLHYDROLASE ARH3"/>
    <property type="match status" value="1"/>
</dbReference>
<keyword evidence="10 25" id="KW-0479">Metal-binding</keyword>
<dbReference type="AlphaFoldDB" id="A0A7R8Z0Z5"/>
<evidence type="ECO:0000256" key="10">
    <source>
        <dbReference type="ARBA" id="ARBA00022723"/>
    </source>
</evidence>
<keyword evidence="9" id="KW-0963">Cytoplasm</keyword>
<dbReference type="GO" id="GO:0006281">
    <property type="term" value="P:DNA repair"/>
    <property type="evidence" value="ECO:0007669"/>
    <property type="project" value="UniProtKB-KW"/>
</dbReference>
<dbReference type="GO" id="GO:0005634">
    <property type="term" value="C:nucleus"/>
    <property type="evidence" value="ECO:0007669"/>
    <property type="project" value="UniProtKB-SubCell"/>
</dbReference>
<feature type="binding site" evidence="25">
    <location>
        <position position="61"/>
    </location>
    <ligand>
        <name>Mg(2+)</name>
        <dbReference type="ChEBI" id="CHEBI:18420"/>
        <label>1</label>
    </ligand>
</feature>
<evidence type="ECO:0000313" key="26">
    <source>
        <dbReference type="EMBL" id="CAD7093144.1"/>
    </source>
</evidence>
<name>A0A7R8Z0Z5_HERIL</name>
<dbReference type="EC" id="3.2.1.143" evidence="7"/>
<dbReference type="PANTHER" id="PTHR16222">
    <property type="entry name" value="ADP-RIBOSYLGLYCOHYDROLASE"/>
    <property type="match status" value="1"/>
</dbReference>
<keyword evidence="12" id="KW-0378">Hydrolase</keyword>
<dbReference type="OrthoDB" id="410104at2759"/>
<evidence type="ECO:0000256" key="8">
    <source>
        <dbReference type="ARBA" id="ARBA00022454"/>
    </source>
</evidence>
<dbReference type="InterPro" id="IPR036705">
    <property type="entry name" value="Ribosyl_crysJ1_sf"/>
</dbReference>
<reference evidence="26 27" key="1">
    <citation type="submission" date="2020-11" db="EMBL/GenBank/DDBJ databases">
        <authorList>
            <person name="Wallbank WR R."/>
            <person name="Pardo Diaz C."/>
            <person name="Kozak K."/>
            <person name="Martin S."/>
            <person name="Jiggins C."/>
            <person name="Moest M."/>
            <person name="Warren A I."/>
            <person name="Generalovic N T."/>
            <person name="Byers J.R.P. K."/>
            <person name="Montejo-Kovacevich G."/>
            <person name="Yen C E."/>
        </authorList>
    </citation>
    <scope>NUCLEOTIDE SEQUENCE [LARGE SCALE GENOMIC DNA]</scope>
</reference>
<keyword evidence="8" id="KW-0158">Chromosome</keyword>
<comment type="similarity">
    <text evidence="5">Belongs to the ADP-ribosylglycohydrolase family.</text>
</comment>
<dbReference type="InterPro" id="IPR050792">
    <property type="entry name" value="ADP-ribosylglycohydrolase"/>
</dbReference>
<evidence type="ECO:0000256" key="11">
    <source>
        <dbReference type="ARBA" id="ARBA00022763"/>
    </source>
</evidence>
<evidence type="ECO:0000256" key="23">
    <source>
        <dbReference type="ARBA" id="ARBA00043193"/>
    </source>
</evidence>
<dbReference type="GO" id="GO:0004649">
    <property type="term" value="F:poly(ADP-ribose) glycohydrolase activity"/>
    <property type="evidence" value="ECO:0007669"/>
    <property type="project" value="UniProtKB-EC"/>
</dbReference>
<evidence type="ECO:0000256" key="7">
    <source>
        <dbReference type="ARBA" id="ARBA00012255"/>
    </source>
</evidence>
<evidence type="ECO:0000256" key="13">
    <source>
        <dbReference type="ARBA" id="ARBA00022842"/>
    </source>
</evidence>
<dbReference type="InterPro" id="IPR005502">
    <property type="entry name" value="Ribosyl_crysJ1"/>
</dbReference>
<evidence type="ECO:0000256" key="9">
    <source>
        <dbReference type="ARBA" id="ARBA00022490"/>
    </source>
</evidence>
<keyword evidence="27" id="KW-1185">Reference proteome</keyword>
<sequence length="345" mass="37680">MQQPNLLSKFRGSVLGGLVGDCCGEPYEGQVLTDGDKAILRRSLNQLEGPYFKAPAKKYTDDSAMTRSVIRCLIEHKDINTKELATSFVKEHAAEPNRGYGGAVVEVFRKLLKNKFTDIVGPAQEQFLGRGSYGNGAAMRVSPIGLFCYNKPEKLVELVKKSAEITHSHSLGINGAVLQAAAVNICVQKDPKTFFHDEFLSELIPKMQELEKESEVPGIKASGPNFTQQLKEVKTLLDSPNPLSEDEVLNALGHDVTAIYSVPTAIFIFLRAQGPIEGIQSENPFRRTLEYAISLGGDTDTIASMACSLTGALHGDSLIPENLLKHCEAHGEFIELANKLYESSI</sequence>
<evidence type="ECO:0000256" key="18">
    <source>
        <dbReference type="ARBA" id="ARBA00042398"/>
    </source>
</evidence>